<dbReference type="AlphaFoldDB" id="A0A3B3TFQ2"/>
<evidence type="ECO:0000313" key="9">
    <source>
        <dbReference type="Proteomes" id="UP000261540"/>
    </source>
</evidence>
<dbReference type="GeneTree" id="ENSGT00940000163852"/>
<dbReference type="InterPro" id="IPR033116">
    <property type="entry name" value="TRYPSIN_SER"/>
</dbReference>
<dbReference type="GO" id="GO:0006508">
    <property type="term" value="P:proteolysis"/>
    <property type="evidence" value="ECO:0007669"/>
    <property type="project" value="UniProtKB-KW"/>
</dbReference>
<dbReference type="STRING" id="1676925.ENSPKIP00000041243"/>
<organism evidence="8 9">
    <name type="scientific">Paramormyrops kingsleyae</name>
    <dbReference type="NCBI Taxonomy" id="1676925"/>
    <lineage>
        <taxon>Eukaryota</taxon>
        <taxon>Metazoa</taxon>
        <taxon>Chordata</taxon>
        <taxon>Craniata</taxon>
        <taxon>Vertebrata</taxon>
        <taxon>Euteleostomi</taxon>
        <taxon>Actinopterygii</taxon>
        <taxon>Neopterygii</taxon>
        <taxon>Teleostei</taxon>
        <taxon>Osteoglossocephala</taxon>
        <taxon>Osteoglossomorpha</taxon>
        <taxon>Osteoglossiformes</taxon>
        <taxon>Mormyridae</taxon>
        <taxon>Paramormyrops</taxon>
    </lineage>
</organism>
<evidence type="ECO:0000259" key="7">
    <source>
        <dbReference type="PROSITE" id="PS50240"/>
    </source>
</evidence>
<reference evidence="8" key="1">
    <citation type="submission" date="2025-08" db="UniProtKB">
        <authorList>
            <consortium name="Ensembl"/>
        </authorList>
    </citation>
    <scope>IDENTIFICATION</scope>
</reference>
<evidence type="ECO:0000256" key="5">
    <source>
        <dbReference type="ARBA" id="ARBA00023157"/>
    </source>
</evidence>
<dbReference type="FunFam" id="2.40.10.10:FF:000024">
    <property type="entry name" value="Serine protease 53"/>
    <property type="match status" value="1"/>
</dbReference>
<feature type="domain" description="Peptidase S1" evidence="7">
    <location>
        <begin position="45"/>
        <end position="282"/>
    </location>
</feature>
<keyword evidence="1 6" id="KW-0645">Protease</keyword>
<name>A0A3B3TFQ2_9TELE</name>
<accession>A0A3B3TFQ2</accession>
<sequence>MGKHSSTALTLHTGAPQGCVPSPLSLPAHLSPLPVCGQAPLNTKIVGGEDAPPGSWPWQASLKQNGSHICGGSLINSIWVVTAAHCIGSESPHDWEVFVGLQTQEGSNPNGQGSVVSRVIVHPLYDSQTHDNDIALMQLSATVTFTDYVQPVCLAASNSTIYNGTEIWVTGWGDISSQGQFSLPSPGILQEVQIPIVGNRICSCLYGTANINITNNMLCAGLLQGGKDSCQGDSGGPLVTQLGSAWVLAGVVSFGIGCAEPDFPGVYTRVSNYQNWIISTITPNNTGFVTFTSSGKDDSNSTCPEIGLSSSSMTRASNFLLLSLLLSLAPSLLHPCLKL</sequence>
<dbReference type="GO" id="GO:0004252">
    <property type="term" value="F:serine-type endopeptidase activity"/>
    <property type="evidence" value="ECO:0007669"/>
    <property type="project" value="InterPro"/>
</dbReference>
<dbReference type="CDD" id="cd00190">
    <property type="entry name" value="Tryp_SPc"/>
    <property type="match status" value="1"/>
</dbReference>
<dbReference type="PRINTS" id="PR00722">
    <property type="entry name" value="CHYMOTRYPSIN"/>
</dbReference>
<evidence type="ECO:0000256" key="4">
    <source>
        <dbReference type="ARBA" id="ARBA00022825"/>
    </source>
</evidence>
<dbReference type="SMART" id="SM00020">
    <property type="entry name" value="Tryp_SPc"/>
    <property type="match status" value="1"/>
</dbReference>
<dbReference type="Gene3D" id="2.40.10.10">
    <property type="entry name" value="Trypsin-like serine proteases"/>
    <property type="match status" value="1"/>
</dbReference>
<dbReference type="Pfam" id="PF00089">
    <property type="entry name" value="Trypsin"/>
    <property type="match status" value="1"/>
</dbReference>
<dbReference type="PANTHER" id="PTHR24252:SF7">
    <property type="entry name" value="HYALIN"/>
    <property type="match status" value="1"/>
</dbReference>
<keyword evidence="9" id="KW-1185">Reference proteome</keyword>
<keyword evidence="4 6" id="KW-0720">Serine protease</keyword>
<dbReference type="PROSITE" id="PS00134">
    <property type="entry name" value="TRYPSIN_HIS"/>
    <property type="match status" value="1"/>
</dbReference>
<evidence type="ECO:0000256" key="2">
    <source>
        <dbReference type="ARBA" id="ARBA00022729"/>
    </source>
</evidence>
<dbReference type="PANTHER" id="PTHR24252">
    <property type="entry name" value="ACROSIN-RELATED"/>
    <property type="match status" value="1"/>
</dbReference>
<keyword evidence="5" id="KW-1015">Disulfide bond</keyword>
<dbReference type="InterPro" id="IPR043504">
    <property type="entry name" value="Peptidase_S1_PA_chymotrypsin"/>
</dbReference>
<dbReference type="InterPro" id="IPR018114">
    <property type="entry name" value="TRYPSIN_HIS"/>
</dbReference>
<protein>
    <submittedName>
        <fullName evidence="8">Si:dkey-32n7.7</fullName>
    </submittedName>
</protein>
<evidence type="ECO:0000256" key="6">
    <source>
        <dbReference type="RuleBase" id="RU363034"/>
    </source>
</evidence>
<keyword evidence="3 6" id="KW-0378">Hydrolase</keyword>
<dbReference type="InterPro" id="IPR001254">
    <property type="entry name" value="Trypsin_dom"/>
</dbReference>
<dbReference type="InterPro" id="IPR001314">
    <property type="entry name" value="Peptidase_S1A"/>
</dbReference>
<dbReference type="Ensembl" id="ENSPKIT00000022276.1">
    <property type="protein sequence ID" value="ENSPKIP00000041243.1"/>
    <property type="gene ID" value="ENSPKIG00000017526.1"/>
</dbReference>
<proteinExistence type="predicted"/>
<dbReference type="InterPro" id="IPR009003">
    <property type="entry name" value="Peptidase_S1_PA"/>
</dbReference>
<dbReference type="PROSITE" id="PS00135">
    <property type="entry name" value="TRYPSIN_SER"/>
    <property type="match status" value="1"/>
</dbReference>
<reference evidence="8" key="2">
    <citation type="submission" date="2025-09" db="UniProtKB">
        <authorList>
            <consortium name="Ensembl"/>
        </authorList>
    </citation>
    <scope>IDENTIFICATION</scope>
</reference>
<dbReference type="SUPFAM" id="SSF50494">
    <property type="entry name" value="Trypsin-like serine proteases"/>
    <property type="match status" value="1"/>
</dbReference>
<evidence type="ECO:0000256" key="1">
    <source>
        <dbReference type="ARBA" id="ARBA00022670"/>
    </source>
</evidence>
<keyword evidence="2" id="KW-0732">Signal</keyword>
<dbReference type="PROSITE" id="PS50240">
    <property type="entry name" value="TRYPSIN_DOM"/>
    <property type="match status" value="1"/>
</dbReference>
<evidence type="ECO:0000313" key="8">
    <source>
        <dbReference type="Ensembl" id="ENSPKIP00000041243.1"/>
    </source>
</evidence>
<dbReference type="Proteomes" id="UP000261540">
    <property type="component" value="Unplaced"/>
</dbReference>
<evidence type="ECO:0000256" key="3">
    <source>
        <dbReference type="ARBA" id="ARBA00022801"/>
    </source>
</evidence>